<feature type="non-terminal residue" evidence="2">
    <location>
        <position position="185"/>
    </location>
</feature>
<feature type="compositionally biased region" description="Low complexity" evidence="1">
    <location>
        <begin position="44"/>
        <end position="64"/>
    </location>
</feature>
<dbReference type="EMBL" id="CAJVPV010055538">
    <property type="protein sequence ID" value="CAG8784669.1"/>
    <property type="molecule type" value="Genomic_DNA"/>
</dbReference>
<dbReference type="AlphaFoldDB" id="A0A9N9JJW7"/>
<feature type="non-terminal residue" evidence="2">
    <location>
        <position position="1"/>
    </location>
</feature>
<organism evidence="2 3">
    <name type="scientific">Acaulospora morrowiae</name>
    <dbReference type="NCBI Taxonomy" id="94023"/>
    <lineage>
        <taxon>Eukaryota</taxon>
        <taxon>Fungi</taxon>
        <taxon>Fungi incertae sedis</taxon>
        <taxon>Mucoromycota</taxon>
        <taxon>Glomeromycotina</taxon>
        <taxon>Glomeromycetes</taxon>
        <taxon>Diversisporales</taxon>
        <taxon>Acaulosporaceae</taxon>
        <taxon>Acaulospora</taxon>
    </lineage>
</organism>
<comment type="caution">
    <text evidence="2">The sequence shown here is derived from an EMBL/GenBank/DDBJ whole genome shotgun (WGS) entry which is preliminary data.</text>
</comment>
<feature type="compositionally biased region" description="Acidic residues" evidence="1">
    <location>
        <begin position="1"/>
        <end position="18"/>
    </location>
</feature>
<proteinExistence type="predicted"/>
<protein>
    <submittedName>
        <fullName evidence="2">4344_t:CDS:1</fullName>
    </submittedName>
</protein>
<reference evidence="2" key="1">
    <citation type="submission" date="2021-06" db="EMBL/GenBank/DDBJ databases">
        <authorList>
            <person name="Kallberg Y."/>
            <person name="Tangrot J."/>
            <person name="Rosling A."/>
        </authorList>
    </citation>
    <scope>NUCLEOTIDE SEQUENCE</scope>
    <source>
        <strain evidence="2">CL551</strain>
    </source>
</reference>
<feature type="region of interest" description="Disordered" evidence="1">
    <location>
        <begin position="1"/>
        <end position="185"/>
    </location>
</feature>
<feature type="compositionally biased region" description="Basic and acidic residues" evidence="1">
    <location>
        <begin position="165"/>
        <end position="185"/>
    </location>
</feature>
<gene>
    <name evidence="2" type="ORF">AMORRO_LOCUS17612</name>
</gene>
<evidence type="ECO:0000313" key="3">
    <source>
        <dbReference type="Proteomes" id="UP000789342"/>
    </source>
</evidence>
<feature type="compositionally biased region" description="Polar residues" evidence="1">
    <location>
        <begin position="93"/>
        <end position="103"/>
    </location>
</feature>
<dbReference type="Proteomes" id="UP000789342">
    <property type="component" value="Unassembled WGS sequence"/>
</dbReference>
<name>A0A9N9JJW7_9GLOM</name>
<evidence type="ECO:0000313" key="2">
    <source>
        <dbReference type="EMBL" id="CAG8784669.1"/>
    </source>
</evidence>
<sequence>SQSGEDDVIIIDDGEDEIIDKNNRPSSDMFRPRGWKPDLLSKNSRTSRGSGRTSSLLSRMSNNNRIDEDIPGDEEDEVEDTEEVEARRAEALNSLTSPKVNRNSSTKSSKSPQMSMISQDVVIEEEPDSYDSTSSNRKSVVRKRITEYEQKSVDLERNNSLSLNDNERKSSQESGNKEREIKDDD</sequence>
<evidence type="ECO:0000256" key="1">
    <source>
        <dbReference type="SAM" id="MobiDB-lite"/>
    </source>
</evidence>
<accession>A0A9N9JJW7</accession>
<keyword evidence="3" id="KW-1185">Reference proteome</keyword>
<feature type="compositionally biased region" description="Basic and acidic residues" evidence="1">
    <location>
        <begin position="144"/>
        <end position="157"/>
    </location>
</feature>
<feature type="compositionally biased region" description="Acidic residues" evidence="1">
    <location>
        <begin position="69"/>
        <end position="83"/>
    </location>
</feature>